<feature type="non-terminal residue" evidence="1">
    <location>
        <position position="1"/>
    </location>
</feature>
<proteinExistence type="predicted"/>
<reference evidence="1" key="2">
    <citation type="submission" date="2014-07" db="EMBL/GenBank/DDBJ databases">
        <authorList>
            <person name="Hull J."/>
        </authorList>
    </citation>
    <scope>NUCLEOTIDE SEQUENCE</scope>
</reference>
<accession>A0A0A9Z6P2</accession>
<dbReference type="EMBL" id="GBHO01004058">
    <property type="protein sequence ID" value="JAG39546.1"/>
    <property type="molecule type" value="Transcribed_RNA"/>
</dbReference>
<feature type="non-terminal residue" evidence="1">
    <location>
        <position position="108"/>
    </location>
</feature>
<sequence length="108" mass="12189">RGTGAGMAVEKGETIGALWETDRRVAVRDVIDGEAGRQAIIAPDEDTCRWWEQRFQDQSRMFNGEVRHPMDRDMTGIWRPITEKELKETRAGRSVAGIDGVTEEAWNG</sequence>
<reference evidence="1" key="1">
    <citation type="journal article" date="2014" name="PLoS ONE">
        <title>Transcriptome-Based Identification of ABC Transporters in the Western Tarnished Plant Bug Lygus hesperus.</title>
        <authorList>
            <person name="Hull J.J."/>
            <person name="Chaney K."/>
            <person name="Geib S.M."/>
            <person name="Fabrick J.A."/>
            <person name="Brent C.S."/>
            <person name="Walsh D."/>
            <person name="Lavine L.C."/>
        </authorList>
    </citation>
    <scope>NUCLEOTIDE SEQUENCE</scope>
</reference>
<name>A0A0A9Z6P2_LYGHE</name>
<dbReference type="AlphaFoldDB" id="A0A0A9Z6P2"/>
<protein>
    <submittedName>
        <fullName evidence="1">Uncharacterized protein</fullName>
    </submittedName>
</protein>
<gene>
    <name evidence="1" type="ORF">CM83_105594</name>
</gene>
<evidence type="ECO:0000313" key="1">
    <source>
        <dbReference type="EMBL" id="JAG39546.1"/>
    </source>
</evidence>
<organism evidence="1">
    <name type="scientific">Lygus hesperus</name>
    <name type="common">Western plant bug</name>
    <dbReference type="NCBI Taxonomy" id="30085"/>
    <lineage>
        <taxon>Eukaryota</taxon>
        <taxon>Metazoa</taxon>
        <taxon>Ecdysozoa</taxon>
        <taxon>Arthropoda</taxon>
        <taxon>Hexapoda</taxon>
        <taxon>Insecta</taxon>
        <taxon>Pterygota</taxon>
        <taxon>Neoptera</taxon>
        <taxon>Paraneoptera</taxon>
        <taxon>Hemiptera</taxon>
        <taxon>Heteroptera</taxon>
        <taxon>Panheteroptera</taxon>
        <taxon>Cimicomorpha</taxon>
        <taxon>Miridae</taxon>
        <taxon>Mirini</taxon>
        <taxon>Lygus</taxon>
    </lineage>
</organism>